<dbReference type="CDD" id="cd15831">
    <property type="entry name" value="BTAD"/>
    <property type="match status" value="1"/>
</dbReference>
<evidence type="ECO:0000256" key="6">
    <source>
        <dbReference type="PROSITE-ProRule" id="PRU01091"/>
    </source>
</evidence>
<keyword evidence="2" id="KW-0902">Two-component regulatory system</keyword>
<comment type="similarity">
    <text evidence="1">Belongs to the AfsR/DnrI/RedD regulatory family.</text>
</comment>
<protein>
    <recommendedName>
        <fullName evidence="7">OmpR/PhoB-type domain-containing protein</fullName>
    </recommendedName>
</protein>
<dbReference type="PROSITE" id="PS51755">
    <property type="entry name" value="OMPR_PHOB"/>
    <property type="match status" value="1"/>
</dbReference>
<dbReference type="GO" id="GO:0006355">
    <property type="term" value="P:regulation of DNA-templated transcription"/>
    <property type="evidence" value="ECO:0007669"/>
    <property type="project" value="InterPro"/>
</dbReference>
<reference evidence="8 9" key="1">
    <citation type="submission" date="2019-09" db="EMBL/GenBank/DDBJ databases">
        <authorList>
            <person name="Liu P."/>
        </authorList>
    </citation>
    <scope>NUCLEOTIDE SEQUENCE [LARGE SCALE GENOMIC DNA]</scope>
    <source>
        <strain evidence="8 9">TRM68085</strain>
    </source>
</reference>
<organism evidence="8 9">
    <name type="scientific">Streptomyces arboris</name>
    <dbReference type="NCBI Taxonomy" id="2600619"/>
    <lineage>
        <taxon>Bacteria</taxon>
        <taxon>Bacillati</taxon>
        <taxon>Actinomycetota</taxon>
        <taxon>Actinomycetes</taxon>
        <taxon>Kitasatosporales</taxon>
        <taxon>Streptomycetaceae</taxon>
        <taxon>Streptomyces</taxon>
    </lineage>
</organism>
<dbReference type="Gene3D" id="3.30.70.1230">
    <property type="entry name" value="Nucleotide cyclase"/>
    <property type="match status" value="1"/>
</dbReference>
<evidence type="ECO:0000256" key="5">
    <source>
        <dbReference type="ARBA" id="ARBA00023163"/>
    </source>
</evidence>
<keyword evidence="4 6" id="KW-0238">DNA-binding</keyword>
<name>A0A5N5EAL9_9ACTN</name>
<dbReference type="InterPro" id="IPR011990">
    <property type="entry name" value="TPR-like_helical_dom_sf"/>
</dbReference>
<feature type="domain" description="OmpR/PhoB-type" evidence="7">
    <location>
        <begin position="1"/>
        <end position="103"/>
    </location>
</feature>
<accession>A0A5N5EAL9</accession>
<dbReference type="InterPro" id="IPR005158">
    <property type="entry name" value="BTAD"/>
</dbReference>
<gene>
    <name evidence="8" type="ORF">F5983_37290</name>
</gene>
<dbReference type="InterPro" id="IPR016032">
    <property type="entry name" value="Sig_transdc_resp-reg_C-effctor"/>
</dbReference>
<evidence type="ECO:0000259" key="7">
    <source>
        <dbReference type="PROSITE" id="PS51755"/>
    </source>
</evidence>
<feature type="DNA-binding region" description="OmpR/PhoB-type" evidence="6">
    <location>
        <begin position="1"/>
        <end position="103"/>
    </location>
</feature>
<dbReference type="InterPro" id="IPR001867">
    <property type="entry name" value="OmpR/PhoB-type_DNA-bd"/>
</dbReference>
<evidence type="ECO:0000256" key="2">
    <source>
        <dbReference type="ARBA" id="ARBA00023012"/>
    </source>
</evidence>
<sequence length="456" mass="49308">MRGIGMWFRMLGPLEVVVDGRPVDLGGSKQRATLGLLLLQPGRVVPTSRLLTALWNEEETPVTARKILQNAVWGLRRRLSVLSEDGRDGVTLSTRAPGYTLEVAPERIDLHLFRQMATEGRAHLASGAPEEAARHLESALKLWRGAVLSDLTEVGIVWPEVTTVQNARLDVLEDWFEAQLECGRHASVLGEIATLVENEPLRERACGQLMRALYRCGRQADALGVYRRLRASLVEDLGLEPSRELRLLHQAILEHDPALHAAQQPAVRIAAPAVVPDPPARRHVSIVLVRAGFDRPVGEPRETDLVLDELDLRIRQEIESRGGTVVAALGTDVLGLFPGRPYATDHAERAVRTATAVCDAFARTPGSAVPGGTEVKAAIVTGEALVRRRGAEGGVTSLSVSGMLPHIAQTMLTQAPDGEVQICPATRKALARSAAWERHPELSGHQATHVGGASAA</sequence>
<dbReference type="PANTHER" id="PTHR35807">
    <property type="entry name" value="TRANSCRIPTIONAL REGULATOR REDD-RELATED"/>
    <property type="match status" value="1"/>
</dbReference>
<dbReference type="AlphaFoldDB" id="A0A5N5EAL9"/>
<evidence type="ECO:0000313" key="9">
    <source>
        <dbReference type="Proteomes" id="UP000326907"/>
    </source>
</evidence>
<evidence type="ECO:0000256" key="3">
    <source>
        <dbReference type="ARBA" id="ARBA00023015"/>
    </source>
</evidence>
<dbReference type="PANTHER" id="PTHR35807:SF1">
    <property type="entry name" value="TRANSCRIPTIONAL REGULATOR REDD"/>
    <property type="match status" value="1"/>
</dbReference>
<dbReference type="EMBL" id="VYUA01000092">
    <property type="protein sequence ID" value="KAB2587558.1"/>
    <property type="molecule type" value="Genomic_DNA"/>
</dbReference>
<dbReference type="Proteomes" id="UP000326907">
    <property type="component" value="Unassembled WGS sequence"/>
</dbReference>
<dbReference type="Pfam" id="PF03704">
    <property type="entry name" value="BTAD"/>
    <property type="match status" value="1"/>
</dbReference>
<dbReference type="FunFam" id="1.25.40.10:FF:000222">
    <property type="entry name" value="SARP family transcriptional regulator"/>
    <property type="match status" value="1"/>
</dbReference>
<evidence type="ECO:0000256" key="1">
    <source>
        <dbReference type="ARBA" id="ARBA00005820"/>
    </source>
</evidence>
<dbReference type="SMART" id="SM00862">
    <property type="entry name" value="Trans_reg_C"/>
    <property type="match status" value="1"/>
</dbReference>
<dbReference type="InterPro" id="IPR029787">
    <property type="entry name" value="Nucleotide_cyclase"/>
</dbReference>
<dbReference type="Gene3D" id="1.10.10.10">
    <property type="entry name" value="Winged helix-like DNA-binding domain superfamily/Winged helix DNA-binding domain"/>
    <property type="match status" value="1"/>
</dbReference>
<dbReference type="SMART" id="SM01043">
    <property type="entry name" value="BTAD"/>
    <property type="match status" value="1"/>
</dbReference>
<keyword evidence="9" id="KW-1185">Reference proteome</keyword>
<evidence type="ECO:0000313" key="8">
    <source>
        <dbReference type="EMBL" id="KAB2587558.1"/>
    </source>
</evidence>
<dbReference type="SUPFAM" id="SSF46894">
    <property type="entry name" value="C-terminal effector domain of the bipartite response regulators"/>
    <property type="match status" value="1"/>
</dbReference>
<dbReference type="GO" id="GO:0000160">
    <property type="term" value="P:phosphorelay signal transduction system"/>
    <property type="evidence" value="ECO:0007669"/>
    <property type="project" value="UniProtKB-KW"/>
</dbReference>
<dbReference type="SUPFAM" id="SSF48452">
    <property type="entry name" value="TPR-like"/>
    <property type="match status" value="1"/>
</dbReference>
<evidence type="ECO:0000256" key="4">
    <source>
        <dbReference type="ARBA" id="ARBA00023125"/>
    </source>
</evidence>
<dbReference type="Gene3D" id="1.25.40.10">
    <property type="entry name" value="Tetratricopeptide repeat domain"/>
    <property type="match status" value="1"/>
</dbReference>
<keyword evidence="5" id="KW-0804">Transcription</keyword>
<dbReference type="GO" id="GO:0003677">
    <property type="term" value="F:DNA binding"/>
    <property type="evidence" value="ECO:0007669"/>
    <property type="project" value="UniProtKB-UniRule"/>
</dbReference>
<dbReference type="RefSeq" id="WP_151514163.1">
    <property type="nucleotide sequence ID" value="NZ_VYUA01000092.1"/>
</dbReference>
<proteinExistence type="inferred from homology"/>
<dbReference type="SUPFAM" id="SSF55073">
    <property type="entry name" value="Nucleotide cyclase"/>
    <property type="match status" value="1"/>
</dbReference>
<dbReference type="InterPro" id="IPR036388">
    <property type="entry name" value="WH-like_DNA-bd_sf"/>
</dbReference>
<comment type="caution">
    <text evidence="8">The sequence shown here is derived from an EMBL/GenBank/DDBJ whole genome shotgun (WGS) entry which is preliminary data.</text>
</comment>
<dbReference type="InterPro" id="IPR051677">
    <property type="entry name" value="AfsR-DnrI-RedD_regulator"/>
</dbReference>
<keyword evidence="3" id="KW-0805">Transcription regulation</keyword>